<protein>
    <recommendedName>
        <fullName evidence="2">Helix-turn-helix type 11 domain-containing protein</fullName>
    </recommendedName>
</protein>
<dbReference type="InterPro" id="IPR043128">
    <property type="entry name" value="Rev_trsase/Diguanyl_cyclase"/>
</dbReference>
<name>A0A645A936_9ZZZZ</name>
<evidence type="ECO:0000313" key="1">
    <source>
        <dbReference type="EMBL" id="MPM49218.1"/>
    </source>
</evidence>
<dbReference type="EMBL" id="VSSQ01012430">
    <property type="protein sequence ID" value="MPM49218.1"/>
    <property type="molecule type" value="Genomic_DNA"/>
</dbReference>
<dbReference type="AlphaFoldDB" id="A0A645A936"/>
<evidence type="ECO:0008006" key="2">
    <source>
        <dbReference type="Google" id="ProtNLM"/>
    </source>
</evidence>
<organism evidence="1">
    <name type="scientific">bioreactor metagenome</name>
    <dbReference type="NCBI Taxonomy" id="1076179"/>
    <lineage>
        <taxon>unclassified sequences</taxon>
        <taxon>metagenomes</taxon>
        <taxon>ecological metagenomes</taxon>
    </lineage>
</organism>
<gene>
    <name evidence="1" type="ORF">SDC9_95946</name>
</gene>
<accession>A0A645A936</accession>
<proteinExistence type="predicted"/>
<sequence>MKYKIGIIGATQSVERIMTVSREFEDGIKFIPLPFEDEKEIQPILHNNKRKVDGWLFSGPLPYAIAKEYLENEDNVSYCQSSGAGLYINCLQIAYKNEICLPRISVDMYESLMDIGQSIKETGLPLDGVYIKYYDQKYDLEEITQFHLRLWQEGKTDGAITALRTVFHNLEAQNVPVYALTLTKQEIYQSLKIITEKVKTSYFKTTQVGSVIIAINQYEEVIEKAKSLSMLQNLEWKLKGVLLPLCNSLNGYLLEKGSGVYEIFSSRGAIEQELTTLRETIQQMGIAINFDVSVRAGVGFGETVSNAEFNAYRALRNIDEKTDGGLIIIRDDGGIVEAASQEKEVSYDYYSNDESLLEKLHKAAVGIKTFRKIEATVQRLKWDTFTVAQLASQLSVTEQNIRRIISSLNAVELVVIAGEEFAATRGRPGKLYRLNI</sequence>
<dbReference type="Gene3D" id="3.30.70.270">
    <property type="match status" value="1"/>
</dbReference>
<reference evidence="1" key="1">
    <citation type="submission" date="2019-08" db="EMBL/GenBank/DDBJ databases">
        <authorList>
            <person name="Kucharzyk K."/>
            <person name="Murdoch R.W."/>
            <person name="Higgins S."/>
            <person name="Loffler F."/>
        </authorList>
    </citation>
    <scope>NUCLEOTIDE SEQUENCE</scope>
</reference>
<comment type="caution">
    <text evidence="1">The sequence shown here is derived from an EMBL/GenBank/DDBJ whole genome shotgun (WGS) entry which is preliminary data.</text>
</comment>